<name>A0A1I4M469_9BURK</name>
<evidence type="ECO:0000256" key="1">
    <source>
        <dbReference type="SAM" id="SignalP"/>
    </source>
</evidence>
<feature type="chain" id="PRO_5011459051" evidence="1">
    <location>
        <begin position="24"/>
        <end position="184"/>
    </location>
</feature>
<evidence type="ECO:0000313" key="3">
    <source>
        <dbReference type="Proteomes" id="UP000199470"/>
    </source>
</evidence>
<dbReference type="EMBL" id="FOTW01000010">
    <property type="protein sequence ID" value="SFL98158.1"/>
    <property type="molecule type" value="Genomic_DNA"/>
</dbReference>
<dbReference type="RefSeq" id="WP_093387536.1">
    <property type="nucleotide sequence ID" value="NZ_FOTW01000010.1"/>
</dbReference>
<keyword evidence="3" id="KW-1185">Reference proteome</keyword>
<dbReference type="AlphaFoldDB" id="A0A1I4M469"/>
<dbReference type="STRING" id="758825.SAMN02982985_02239"/>
<protein>
    <submittedName>
        <fullName evidence="2">Uncharacterized protein</fullName>
    </submittedName>
</protein>
<gene>
    <name evidence="2" type="ORF">SAMN02982985_02239</name>
</gene>
<keyword evidence="1" id="KW-0732">Signal</keyword>
<organism evidence="2 3">
    <name type="scientific">Rugamonas rubra</name>
    <dbReference type="NCBI Taxonomy" id="758825"/>
    <lineage>
        <taxon>Bacteria</taxon>
        <taxon>Pseudomonadati</taxon>
        <taxon>Pseudomonadota</taxon>
        <taxon>Betaproteobacteria</taxon>
        <taxon>Burkholderiales</taxon>
        <taxon>Oxalobacteraceae</taxon>
        <taxon>Telluria group</taxon>
        <taxon>Rugamonas</taxon>
    </lineage>
</organism>
<accession>A0A1I4M469</accession>
<reference evidence="2 3" key="1">
    <citation type="submission" date="2016-10" db="EMBL/GenBank/DDBJ databases">
        <authorList>
            <person name="de Groot N.N."/>
        </authorList>
    </citation>
    <scope>NUCLEOTIDE SEQUENCE [LARGE SCALE GENOMIC DNA]</scope>
    <source>
        <strain evidence="2 3">ATCC 43154</strain>
    </source>
</reference>
<sequence length="184" mass="18501">MFNAISTSAAMLGKLATALPALAPKAEAAAALVSTGTASHQLLAATGGGAKLRRQLEQKLSAQGLAGKIGGALPLAAEGLKLLGATLASLLGEQFGRHLAKDERGAAAGHAARLRAGDAGKESLTQTKLFLEGLLERVEAEIAGVPSQAAGAPAEGAKAAQDIDGLKEFFELVKKGREAAMSLI</sequence>
<dbReference type="Proteomes" id="UP000199470">
    <property type="component" value="Unassembled WGS sequence"/>
</dbReference>
<proteinExistence type="predicted"/>
<evidence type="ECO:0000313" key="2">
    <source>
        <dbReference type="EMBL" id="SFL98158.1"/>
    </source>
</evidence>
<feature type="signal peptide" evidence="1">
    <location>
        <begin position="1"/>
        <end position="23"/>
    </location>
</feature>